<evidence type="ECO:0000259" key="6">
    <source>
        <dbReference type="Pfam" id="PF04932"/>
    </source>
</evidence>
<evidence type="ECO:0000256" key="4">
    <source>
        <dbReference type="ARBA" id="ARBA00023136"/>
    </source>
</evidence>
<keyword evidence="2 5" id="KW-0812">Transmembrane</keyword>
<feature type="transmembrane region" description="Helical" evidence="5">
    <location>
        <begin position="386"/>
        <end position="402"/>
    </location>
</feature>
<dbReference type="Pfam" id="PF04932">
    <property type="entry name" value="Wzy_C"/>
    <property type="match status" value="1"/>
</dbReference>
<feature type="transmembrane region" description="Helical" evidence="5">
    <location>
        <begin position="408"/>
        <end position="426"/>
    </location>
</feature>
<dbReference type="InterPro" id="IPR007016">
    <property type="entry name" value="O-antigen_ligase-rel_domated"/>
</dbReference>
<keyword evidence="3 5" id="KW-1133">Transmembrane helix</keyword>
<feature type="transmembrane region" description="Helical" evidence="5">
    <location>
        <begin position="328"/>
        <end position="346"/>
    </location>
</feature>
<dbReference type="InterPro" id="IPR051533">
    <property type="entry name" value="WaaL-like"/>
</dbReference>
<dbReference type="GO" id="GO:0016020">
    <property type="term" value="C:membrane"/>
    <property type="evidence" value="ECO:0007669"/>
    <property type="project" value="UniProtKB-SubCell"/>
</dbReference>
<reference evidence="7 8" key="1">
    <citation type="journal article" date="2015" name="Nature">
        <title>rRNA introns, odd ribosomes, and small enigmatic genomes across a large radiation of phyla.</title>
        <authorList>
            <person name="Brown C.T."/>
            <person name="Hug L.A."/>
            <person name="Thomas B.C."/>
            <person name="Sharon I."/>
            <person name="Castelle C.J."/>
            <person name="Singh A."/>
            <person name="Wilkins M.J."/>
            <person name="Williams K.H."/>
            <person name="Banfield J.F."/>
        </authorList>
    </citation>
    <scope>NUCLEOTIDE SEQUENCE [LARGE SCALE GENOMIC DNA]</scope>
</reference>
<evidence type="ECO:0000256" key="1">
    <source>
        <dbReference type="ARBA" id="ARBA00004141"/>
    </source>
</evidence>
<dbReference type="AlphaFoldDB" id="A0A0G0T3M4"/>
<accession>A0A0G0T3M4</accession>
<comment type="caution">
    <text evidence="7">The sequence shown here is derived from an EMBL/GenBank/DDBJ whole genome shotgun (WGS) entry which is preliminary data.</text>
</comment>
<dbReference type="PANTHER" id="PTHR37422:SF13">
    <property type="entry name" value="LIPOPOLYSACCHARIDE BIOSYNTHESIS PROTEIN PA4999-RELATED"/>
    <property type="match status" value="1"/>
</dbReference>
<evidence type="ECO:0000313" key="7">
    <source>
        <dbReference type="EMBL" id="KKR71584.1"/>
    </source>
</evidence>
<dbReference type="Proteomes" id="UP000034664">
    <property type="component" value="Unassembled WGS sequence"/>
</dbReference>
<dbReference type="PANTHER" id="PTHR37422">
    <property type="entry name" value="TEICHURONIC ACID BIOSYNTHESIS PROTEIN TUAE"/>
    <property type="match status" value="1"/>
</dbReference>
<feature type="transmembrane region" description="Helical" evidence="5">
    <location>
        <begin position="358"/>
        <end position="379"/>
    </location>
</feature>
<proteinExistence type="predicted"/>
<evidence type="ECO:0000256" key="3">
    <source>
        <dbReference type="ARBA" id="ARBA00022989"/>
    </source>
</evidence>
<feature type="transmembrane region" description="Helical" evidence="5">
    <location>
        <begin position="138"/>
        <end position="155"/>
    </location>
</feature>
<organism evidence="7 8">
    <name type="scientific">Candidatus Roizmanbacteria bacterium GW2011_GWB1_40_7</name>
    <dbReference type="NCBI Taxonomy" id="1618482"/>
    <lineage>
        <taxon>Bacteria</taxon>
        <taxon>Candidatus Roizmaniibacteriota</taxon>
    </lineage>
</organism>
<feature type="transmembrane region" description="Helical" evidence="5">
    <location>
        <begin position="37"/>
        <end position="59"/>
    </location>
</feature>
<evidence type="ECO:0000256" key="2">
    <source>
        <dbReference type="ARBA" id="ARBA00022692"/>
    </source>
</evidence>
<feature type="transmembrane region" description="Helical" evidence="5">
    <location>
        <begin position="7"/>
        <end position="25"/>
    </location>
</feature>
<feature type="transmembrane region" description="Helical" evidence="5">
    <location>
        <begin position="201"/>
        <end position="221"/>
    </location>
</feature>
<feature type="domain" description="O-antigen ligase-related" evidence="6">
    <location>
        <begin position="228"/>
        <end position="374"/>
    </location>
</feature>
<feature type="transmembrane region" description="Helical" evidence="5">
    <location>
        <begin position="277"/>
        <end position="294"/>
    </location>
</feature>
<protein>
    <recommendedName>
        <fullName evidence="6">O-antigen ligase-related domain-containing protein</fullName>
    </recommendedName>
</protein>
<evidence type="ECO:0000313" key="8">
    <source>
        <dbReference type="Proteomes" id="UP000034664"/>
    </source>
</evidence>
<sequence length="431" mass="48622">NNLHRWLFYLLLLLIPTQLGYHFWPDFAFVNGIRVDYLAPTIYLTDLLILGIGISWLLSKITNDDLPARNASRNMRDAGGRITQYRILIAGILFFIFNLLFSDVSQLTLLNLLTILKLTFIAVYIVKTKPDLKISSGYLLVASGYSSLIAWIQFINQSSIGGLLWFLGERTFDVTTPGIATAIMNNKLILRPYATFPHPNVLAGFITVLLPLVFFNTSVIVRKVKLPLLIFFLATLFITFSRSAWMVAGILLTVVLISNLPAGKAGQHYLRIRNRNRVAWILVAIILIILLPFLSERIANLSSVDIQSVTRRMDLNYAALNMMKDNPIFGVGLNNFLVALPSYTTIDSYQDLQPAHNIYLLLLAEWGVVGSAMVIFLLIKLLFSTSYKILLPLVALLLLGLFDHYPYTIHQIQLLFAVLVGFTISLKHEIY</sequence>
<evidence type="ECO:0000256" key="5">
    <source>
        <dbReference type="SAM" id="Phobius"/>
    </source>
</evidence>
<name>A0A0G0T3M4_9BACT</name>
<dbReference type="EMBL" id="LBZM01000024">
    <property type="protein sequence ID" value="KKR71584.1"/>
    <property type="molecule type" value="Genomic_DNA"/>
</dbReference>
<feature type="transmembrane region" description="Helical" evidence="5">
    <location>
        <begin position="107"/>
        <end position="126"/>
    </location>
</feature>
<comment type="subcellular location">
    <subcellularLocation>
        <location evidence="1">Membrane</location>
        <topology evidence="1">Multi-pass membrane protein</topology>
    </subcellularLocation>
</comment>
<feature type="transmembrane region" description="Helical" evidence="5">
    <location>
        <begin position="228"/>
        <end position="257"/>
    </location>
</feature>
<gene>
    <name evidence="7" type="ORF">UU14_C0024G0010</name>
</gene>
<feature type="non-terminal residue" evidence="7">
    <location>
        <position position="1"/>
    </location>
</feature>
<feature type="transmembrane region" description="Helical" evidence="5">
    <location>
        <begin position="83"/>
        <end position="101"/>
    </location>
</feature>
<keyword evidence="4 5" id="KW-0472">Membrane</keyword>